<dbReference type="Proteomes" id="UP000234181">
    <property type="component" value="Unassembled WGS sequence"/>
</dbReference>
<dbReference type="EMBL" id="OCYT01000151">
    <property type="protein sequence ID" value="SON88816.1"/>
    <property type="molecule type" value="Genomic_DNA"/>
</dbReference>
<dbReference type="Proteomes" id="UP000234166">
    <property type="component" value="Unassembled WGS sequence"/>
</dbReference>
<comment type="caution">
    <text evidence="2">The sequence shown here is derived from an EMBL/GenBank/DDBJ whole genome shotgun (WGS) entry which is preliminary data.</text>
</comment>
<gene>
    <name evidence="1" type="ORF">XAP6984_900041</name>
    <name evidence="2" type="ORF">XAP7430_890041</name>
</gene>
<sequence length="76" mass="8038">MEGACGVPMPMQVLLVLPLRAPAWHRLSAIRRLSFQPTSWGGEGPSEPRAPGGGRLALAVFRAAGTEARRAAHSHA</sequence>
<accession>A0AB38E5V2</accession>
<keyword evidence="4" id="KW-1185">Reference proteome</keyword>
<evidence type="ECO:0008006" key="5">
    <source>
        <dbReference type="Google" id="ProtNLM"/>
    </source>
</evidence>
<organism evidence="2 3">
    <name type="scientific">Xanthomonas campestris pv. phaseoli</name>
    <dbReference type="NCBI Taxonomy" id="317013"/>
    <lineage>
        <taxon>Bacteria</taxon>
        <taxon>Pseudomonadati</taxon>
        <taxon>Pseudomonadota</taxon>
        <taxon>Gammaproteobacteria</taxon>
        <taxon>Lysobacterales</taxon>
        <taxon>Lysobacteraceae</taxon>
        <taxon>Xanthomonas</taxon>
    </lineage>
</organism>
<evidence type="ECO:0000313" key="1">
    <source>
        <dbReference type="EMBL" id="SON88816.1"/>
    </source>
</evidence>
<evidence type="ECO:0000313" key="4">
    <source>
        <dbReference type="Proteomes" id="UP000234181"/>
    </source>
</evidence>
<protein>
    <recommendedName>
        <fullName evidence="5">Secreted protein</fullName>
    </recommendedName>
</protein>
<evidence type="ECO:0000313" key="3">
    <source>
        <dbReference type="Proteomes" id="UP000234166"/>
    </source>
</evidence>
<evidence type="ECO:0000313" key="2">
    <source>
        <dbReference type="EMBL" id="SON92841.1"/>
    </source>
</evidence>
<proteinExistence type="predicted"/>
<dbReference type="EMBL" id="OCYS01000148">
    <property type="protein sequence ID" value="SON92841.1"/>
    <property type="molecule type" value="Genomic_DNA"/>
</dbReference>
<name>A0AB38E5V2_XANCH</name>
<reference evidence="3 4" key="1">
    <citation type="submission" date="2017-10" db="EMBL/GenBank/DDBJ databases">
        <authorList>
            <person name="Regsiter A."/>
            <person name="William W."/>
        </authorList>
    </citation>
    <scope>NUCLEOTIDE SEQUENCE [LARGE SCALE GENOMIC DNA]</scope>
    <source>
        <strain evidence="1 4">CFBP6984</strain>
        <strain evidence="2 3">CFBP7430</strain>
    </source>
</reference>
<dbReference type="AlphaFoldDB" id="A0AB38E5V2"/>